<dbReference type="Proteomes" id="UP000261640">
    <property type="component" value="Unplaced"/>
</dbReference>
<accession>A0A3Q3L8F8</accession>
<evidence type="ECO:0000256" key="10">
    <source>
        <dbReference type="ARBA" id="ARBA00050022"/>
    </source>
</evidence>
<keyword evidence="5" id="KW-1133">Transmembrane helix</keyword>
<protein>
    <recommendedName>
        <fullName evidence="10">Transmembrane protein 81</fullName>
    </recommendedName>
</protein>
<keyword evidence="8" id="KW-0393">Immunoglobulin domain</keyword>
<keyword evidence="13" id="KW-1185">Reference proteome</keyword>
<proteinExistence type="predicted"/>
<evidence type="ECO:0000313" key="12">
    <source>
        <dbReference type="Ensembl" id="ENSMAMP00000010308.2"/>
    </source>
</evidence>
<comment type="subcellular location">
    <subcellularLocation>
        <location evidence="1">Cell membrane</location>
        <topology evidence="1">Single-pass type I membrane protein</topology>
    </subcellularLocation>
</comment>
<dbReference type="PANTHER" id="PTHR35670:SF1">
    <property type="entry name" value="TRANSMEMBRANE PROTEIN 81"/>
    <property type="match status" value="1"/>
</dbReference>
<feature type="chain" id="PRO_5030081036" description="Transmembrane protein 81" evidence="11">
    <location>
        <begin position="24"/>
        <end position="215"/>
    </location>
</feature>
<dbReference type="Ensembl" id="ENSMAMT00000010572.2">
    <property type="protein sequence ID" value="ENSMAMP00000010308.2"/>
    <property type="gene ID" value="ENSMAMG00000006949.2"/>
</dbReference>
<evidence type="ECO:0000256" key="7">
    <source>
        <dbReference type="ARBA" id="ARBA00023157"/>
    </source>
</evidence>
<dbReference type="GO" id="GO:0005886">
    <property type="term" value="C:plasma membrane"/>
    <property type="evidence" value="ECO:0007669"/>
    <property type="project" value="UniProtKB-SubCell"/>
</dbReference>
<evidence type="ECO:0000256" key="6">
    <source>
        <dbReference type="ARBA" id="ARBA00023136"/>
    </source>
</evidence>
<evidence type="ECO:0000313" key="13">
    <source>
        <dbReference type="Proteomes" id="UP000261640"/>
    </source>
</evidence>
<evidence type="ECO:0000256" key="4">
    <source>
        <dbReference type="ARBA" id="ARBA00022729"/>
    </source>
</evidence>
<evidence type="ECO:0000256" key="11">
    <source>
        <dbReference type="SAM" id="SignalP"/>
    </source>
</evidence>
<evidence type="ECO:0000256" key="9">
    <source>
        <dbReference type="ARBA" id="ARBA00049937"/>
    </source>
</evidence>
<dbReference type="FunCoup" id="A0A3Q3L8F8">
    <property type="interactions" value="1059"/>
</dbReference>
<evidence type="ECO:0000256" key="2">
    <source>
        <dbReference type="ARBA" id="ARBA00022475"/>
    </source>
</evidence>
<evidence type="ECO:0000256" key="1">
    <source>
        <dbReference type="ARBA" id="ARBA00004251"/>
    </source>
</evidence>
<evidence type="ECO:0000256" key="3">
    <source>
        <dbReference type="ARBA" id="ARBA00022692"/>
    </source>
</evidence>
<evidence type="ECO:0000256" key="8">
    <source>
        <dbReference type="ARBA" id="ARBA00023319"/>
    </source>
</evidence>
<keyword evidence="4 11" id="KW-0732">Signal</keyword>
<name>A0A3Q3L8F8_9TELE</name>
<dbReference type="InParanoid" id="A0A3Q3L8F8"/>
<organism evidence="12 13">
    <name type="scientific">Mastacembelus armatus</name>
    <name type="common">zig-zag eel</name>
    <dbReference type="NCBI Taxonomy" id="205130"/>
    <lineage>
        <taxon>Eukaryota</taxon>
        <taxon>Metazoa</taxon>
        <taxon>Chordata</taxon>
        <taxon>Craniata</taxon>
        <taxon>Vertebrata</taxon>
        <taxon>Euteleostomi</taxon>
        <taxon>Actinopterygii</taxon>
        <taxon>Neopterygii</taxon>
        <taxon>Teleostei</taxon>
        <taxon>Neoteleostei</taxon>
        <taxon>Acanthomorphata</taxon>
        <taxon>Anabantaria</taxon>
        <taxon>Synbranchiformes</taxon>
        <taxon>Mastacembelidae</taxon>
        <taxon>Mastacembelus</taxon>
    </lineage>
</organism>
<dbReference type="AlphaFoldDB" id="A0A3Q3L8F8"/>
<feature type="signal peptide" evidence="11">
    <location>
        <begin position="1"/>
        <end position="23"/>
    </location>
</feature>
<keyword evidence="7" id="KW-1015">Disulfide bond</keyword>
<keyword evidence="3" id="KW-0812">Transmembrane</keyword>
<keyword evidence="2" id="KW-1003">Cell membrane</keyword>
<evidence type="ECO:0000256" key="5">
    <source>
        <dbReference type="ARBA" id="ARBA00022989"/>
    </source>
</evidence>
<keyword evidence="6" id="KW-0472">Membrane</keyword>
<dbReference type="PANTHER" id="PTHR35670">
    <property type="entry name" value="TRANSMEMBRANE PROTEIN 81"/>
    <property type="match status" value="1"/>
</dbReference>
<comment type="function">
    <text evidence="9">Essential fertilization factor required for male fertility. Part of a conserved trimeric sperm complex with the essential fertilization factors IZUMO1 and SPACA6 which bridges sperm and oocyte membranes during fertilization by binding to IZUMO1R/JUNO on the oocyte.</text>
</comment>
<dbReference type="InterPro" id="IPR039293">
    <property type="entry name" value="TMEM81"/>
</dbReference>
<reference evidence="12" key="1">
    <citation type="submission" date="2025-08" db="UniProtKB">
        <authorList>
            <consortium name="Ensembl"/>
        </authorList>
    </citation>
    <scope>IDENTIFICATION</scope>
</reference>
<sequence>MQYVSARLCLLLLILFHSRTSVGLKEMDKVSLEVIVNSSPCSTTCGLGLKTQIRRKEQTWNRVTCLESWQCGLRTMSVTSGQRVEIDCLEEVMEVMGKFSFRVLWRYARGIITSDDSLFAHWEYVIMIFSGTYCCDVQDTSFRLVKRAYWGIRVLPVGVISLNYERSVAQWDSSGNQQVTKRHDYRRTLLYMVWFSLKSNIFVDSLLWIQIQNNI</sequence>
<reference evidence="12" key="2">
    <citation type="submission" date="2025-09" db="UniProtKB">
        <authorList>
            <consortium name="Ensembl"/>
        </authorList>
    </citation>
    <scope>IDENTIFICATION</scope>
</reference>
<dbReference type="GeneTree" id="ENSGT00390000006349"/>